<evidence type="ECO:0000259" key="2">
    <source>
        <dbReference type="Pfam" id="PF00646"/>
    </source>
</evidence>
<gene>
    <name evidence="4" type="ORF">U9M48_037022</name>
</gene>
<evidence type="ECO:0000313" key="4">
    <source>
        <dbReference type="EMBL" id="WVZ90751.1"/>
    </source>
</evidence>
<keyword evidence="5" id="KW-1185">Reference proteome</keyword>
<accession>A0AAQ3UF48</accession>
<feature type="compositionally biased region" description="Pro residues" evidence="1">
    <location>
        <begin position="1"/>
        <end position="14"/>
    </location>
</feature>
<sequence>MQQPPWRRPPPPPTAKSQAPTATTIHDLRDDLLREIFLRLPSLPSLVRAALTCRAFLAAVRSSPAFRRRFRSLHPPPLLGFFFESIGSDIASFSPLRRRSDPDAAAAVRGGDVCLTRLPYNDDALPGWKIEKIRGGCLLLLNWSAQQLAVYNPLTRALDLLPMPPDEILRSGCVGELSYMDFFLLCPDEVLSPPSPFRVVSLFHDSSRVRASVFSSGTREWLVLPWSEAAPAQPSGVEDWLLCGAEASGGLYFAHAEQAYMVVLDTTTLQYSLLDLPEHLEGAGHLYMIGETKDGELCIVSVGGFTLHIWYRRAWNNAGDEMWMLDSVIPLEMEILEATEIPEDEIGMLRLKVYAVLDGIVYMFTIEEEPSAPSWFLSFCLETGELEKLFRRTFDNLVFPYFMPWPSLLVGHDMGT</sequence>
<feature type="domain" description="F-box protein AT5G49610-like beta-propeller" evidence="3">
    <location>
        <begin position="130"/>
        <end position="406"/>
    </location>
</feature>
<dbReference type="AlphaFoldDB" id="A0AAQ3UF48"/>
<reference evidence="4 5" key="1">
    <citation type="submission" date="2024-02" db="EMBL/GenBank/DDBJ databases">
        <title>High-quality chromosome-scale genome assembly of Pensacola bahiagrass (Paspalum notatum Flugge var. saurae).</title>
        <authorList>
            <person name="Vega J.M."/>
            <person name="Podio M."/>
            <person name="Orjuela J."/>
            <person name="Siena L.A."/>
            <person name="Pessino S.C."/>
            <person name="Combes M.C."/>
            <person name="Mariac C."/>
            <person name="Albertini E."/>
            <person name="Pupilli F."/>
            <person name="Ortiz J.P.A."/>
            <person name="Leblanc O."/>
        </authorList>
    </citation>
    <scope>NUCLEOTIDE SEQUENCE [LARGE SCALE GENOMIC DNA]</scope>
    <source>
        <strain evidence="4">R1</strain>
        <tissue evidence="4">Leaf</tissue>
    </source>
</reference>
<name>A0AAQ3UF48_PASNO</name>
<evidence type="ECO:0000313" key="5">
    <source>
        <dbReference type="Proteomes" id="UP001341281"/>
    </source>
</evidence>
<evidence type="ECO:0000259" key="3">
    <source>
        <dbReference type="Pfam" id="PF23635"/>
    </source>
</evidence>
<proteinExistence type="predicted"/>
<dbReference type="Proteomes" id="UP001341281">
    <property type="component" value="Chromosome 08"/>
</dbReference>
<feature type="region of interest" description="Disordered" evidence="1">
    <location>
        <begin position="1"/>
        <end position="21"/>
    </location>
</feature>
<dbReference type="Pfam" id="PF23635">
    <property type="entry name" value="Beta-prop_AT5G49610-like"/>
    <property type="match status" value="1"/>
</dbReference>
<dbReference type="InterPro" id="IPR036047">
    <property type="entry name" value="F-box-like_dom_sf"/>
</dbReference>
<evidence type="ECO:0008006" key="6">
    <source>
        <dbReference type="Google" id="ProtNLM"/>
    </source>
</evidence>
<dbReference type="SUPFAM" id="SSF81383">
    <property type="entry name" value="F-box domain"/>
    <property type="match status" value="1"/>
</dbReference>
<dbReference type="PANTHER" id="PTHR33207">
    <property type="entry name" value="F-BOX DOMAIN CONTAINING PROTEIN-RELATED"/>
    <property type="match status" value="1"/>
</dbReference>
<protein>
    <recommendedName>
        <fullName evidence="6">F-box domain-containing protein</fullName>
    </recommendedName>
</protein>
<dbReference type="Pfam" id="PF00646">
    <property type="entry name" value="F-box"/>
    <property type="match status" value="1"/>
</dbReference>
<dbReference type="InterPro" id="IPR001810">
    <property type="entry name" value="F-box_dom"/>
</dbReference>
<dbReference type="EMBL" id="CP144752">
    <property type="protein sequence ID" value="WVZ90751.1"/>
    <property type="molecule type" value="Genomic_DNA"/>
</dbReference>
<organism evidence="4 5">
    <name type="scientific">Paspalum notatum var. saurae</name>
    <dbReference type="NCBI Taxonomy" id="547442"/>
    <lineage>
        <taxon>Eukaryota</taxon>
        <taxon>Viridiplantae</taxon>
        <taxon>Streptophyta</taxon>
        <taxon>Embryophyta</taxon>
        <taxon>Tracheophyta</taxon>
        <taxon>Spermatophyta</taxon>
        <taxon>Magnoliopsida</taxon>
        <taxon>Liliopsida</taxon>
        <taxon>Poales</taxon>
        <taxon>Poaceae</taxon>
        <taxon>PACMAD clade</taxon>
        <taxon>Panicoideae</taxon>
        <taxon>Andropogonodae</taxon>
        <taxon>Paspaleae</taxon>
        <taxon>Paspalinae</taxon>
        <taxon>Paspalum</taxon>
    </lineage>
</organism>
<dbReference type="InterPro" id="IPR056594">
    <property type="entry name" value="AT5G49610-like_b-prop"/>
</dbReference>
<feature type="domain" description="F-box" evidence="2">
    <location>
        <begin position="28"/>
        <end position="64"/>
    </location>
</feature>
<evidence type="ECO:0000256" key="1">
    <source>
        <dbReference type="SAM" id="MobiDB-lite"/>
    </source>
</evidence>